<feature type="domain" description="Cytochrome C biogenesis protein transmembrane" evidence="8">
    <location>
        <begin position="240"/>
        <end position="447"/>
    </location>
</feature>
<dbReference type="InterPro" id="IPR036929">
    <property type="entry name" value="DsbDN_sf"/>
</dbReference>
<proteinExistence type="predicted"/>
<reference evidence="10 11" key="1">
    <citation type="submission" date="2020-10" db="EMBL/GenBank/DDBJ databases">
        <title>Complete genome sequence of Paludibaculum fermentans P105T, a facultatively anaerobic acidobacterium capable of dissimilatory Fe(III) reduction.</title>
        <authorList>
            <person name="Dedysh S.N."/>
            <person name="Beletsky A.V."/>
            <person name="Kulichevskaya I.S."/>
            <person name="Mardanov A.V."/>
            <person name="Ravin N.V."/>
        </authorList>
    </citation>
    <scope>NUCLEOTIDE SEQUENCE [LARGE SCALE GENOMIC DNA]</scope>
    <source>
        <strain evidence="10 11">P105</strain>
    </source>
</reference>
<keyword evidence="5 7" id="KW-0472">Membrane</keyword>
<keyword evidence="4 7" id="KW-1133">Transmembrane helix</keyword>
<evidence type="ECO:0000259" key="8">
    <source>
        <dbReference type="Pfam" id="PF02683"/>
    </source>
</evidence>
<name>A0A7S7NSZ3_PALFE</name>
<feature type="transmembrane region" description="Helical" evidence="7">
    <location>
        <begin position="283"/>
        <end position="306"/>
    </location>
</feature>
<feature type="transmembrane region" description="Helical" evidence="7">
    <location>
        <begin position="318"/>
        <end position="338"/>
    </location>
</feature>
<feature type="domain" description="Thiol:disulfide interchange protein DsbD N-terminal" evidence="9">
    <location>
        <begin position="70"/>
        <end position="184"/>
    </location>
</feature>
<dbReference type="InterPro" id="IPR028250">
    <property type="entry name" value="DsbDN"/>
</dbReference>
<dbReference type="AlphaFoldDB" id="A0A7S7NSZ3"/>
<dbReference type="GO" id="GO:0016020">
    <property type="term" value="C:membrane"/>
    <property type="evidence" value="ECO:0007669"/>
    <property type="project" value="UniProtKB-SubCell"/>
</dbReference>
<dbReference type="GO" id="GO:0015035">
    <property type="term" value="F:protein-disulfide reductase activity"/>
    <property type="evidence" value="ECO:0007669"/>
    <property type="project" value="TreeGrafter"/>
</dbReference>
<feature type="transmembrane region" description="Helical" evidence="7">
    <location>
        <begin position="397"/>
        <end position="418"/>
    </location>
</feature>
<feature type="transmembrane region" description="Helical" evidence="7">
    <location>
        <begin position="430"/>
        <end position="447"/>
    </location>
</feature>
<dbReference type="EMBL" id="CP063849">
    <property type="protein sequence ID" value="QOY89267.1"/>
    <property type="molecule type" value="Genomic_DNA"/>
</dbReference>
<keyword evidence="11" id="KW-1185">Reference proteome</keyword>
<keyword evidence="3" id="KW-0201">Cytochrome c-type biogenesis</keyword>
<dbReference type="SUPFAM" id="SSF52833">
    <property type="entry name" value="Thioredoxin-like"/>
    <property type="match status" value="1"/>
</dbReference>
<evidence type="ECO:0000256" key="5">
    <source>
        <dbReference type="ARBA" id="ARBA00023136"/>
    </source>
</evidence>
<evidence type="ECO:0000313" key="11">
    <source>
        <dbReference type="Proteomes" id="UP000593892"/>
    </source>
</evidence>
<organism evidence="10 11">
    <name type="scientific">Paludibaculum fermentans</name>
    <dbReference type="NCBI Taxonomy" id="1473598"/>
    <lineage>
        <taxon>Bacteria</taxon>
        <taxon>Pseudomonadati</taxon>
        <taxon>Acidobacteriota</taxon>
        <taxon>Terriglobia</taxon>
        <taxon>Bryobacterales</taxon>
        <taxon>Bryobacteraceae</taxon>
        <taxon>Paludibaculum</taxon>
    </lineage>
</organism>
<keyword evidence="2 7" id="KW-0812">Transmembrane</keyword>
<dbReference type="KEGG" id="pfer:IRI77_04740"/>
<feature type="transmembrane region" description="Helical" evidence="7">
    <location>
        <begin position="239"/>
        <end position="262"/>
    </location>
</feature>
<sequence length="668" mass="71064">MQSGWPLSRLRNTSTIGLRSKSSVGRPAPQTTPKSSRLLALALLSTLCAFGQRPTPATWTLTPSSPRVAPGSTFTAELKLKLQEPWHMYSLTTPKPGPTGGPTTTTVKLAESPAIAKFDIWTPKPVRHFDPNFNLDTETYSGEKTFVVQVELAKDAPAGPLELTAQMRYQLCTEKECLPPKKVTAIAKVEVAANAAATKSDIPAGLVKFEPAATAPTPAAATPAGQAPAGGQKQDLGSFLLLAFGFGLAAIFTPCVFPMIPITMSFFLNQQGGGGRRQALTQAIVFCLGIVVLFTGIGFGLSAALGPFAVVQLGSNPWVNGLICLVFFAFGLSLLGAFEITLPTGLLTKLNIASNQGGIVGTLLMGLTFSLASFACIGPFMGTLLAASVGGDKMQPILGMLAFSSALSSPFFLLALFPSFLKKMPRSGGWMARVKIVLGFLVMAALLKYLSNVDQVLQLGLLTRERFLALWVVLFALPGLYLLGFLRMEGIRADEDVTPSRLLVGIALLGFALSLIPGMNGGRLGELEAYIPAPPEGSASSSTGTTSSKWMKNDFDGAIAKAKAENKKVLVAFTGYACTNCHWMKANMFPRPEIAEALGNFVLVELYTDGTDAASEQNQQRQDNLFKTVAIPYYAIFDAEQQPKGSYAGLTKDPQEFLKFLNSSSSGS</sequence>
<dbReference type="Pfam" id="PF13899">
    <property type="entry name" value="Thioredoxin_7"/>
    <property type="match status" value="1"/>
</dbReference>
<evidence type="ECO:0000259" key="9">
    <source>
        <dbReference type="Pfam" id="PF11412"/>
    </source>
</evidence>
<feature type="transmembrane region" description="Helical" evidence="7">
    <location>
        <begin position="359"/>
        <end position="385"/>
    </location>
</feature>
<dbReference type="PANTHER" id="PTHR32234">
    <property type="entry name" value="THIOL:DISULFIDE INTERCHANGE PROTEIN DSBD"/>
    <property type="match status" value="1"/>
</dbReference>
<evidence type="ECO:0000256" key="7">
    <source>
        <dbReference type="SAM" id="Phobius"/>
    </source>
</evidence>
<evidence type="ECO:0000256" key="6">
    <source>
        <dbReference type="SAM" id="MobiDB-lite"/>
    </source>
</evidence>
<dbReference type="GO" id="GO:0045454">
    <property type="term" value="P:cell redox homeostasis"/>
    <property type="evidence" value="ECO:0007669"/>
    <property type="project" value="TreeGrafter"/>
</dbReference>
<comment type="subcellular location">
    <subcellularLocation>
        <location evidence="1">Membrane</location>
        <topology evidence="1">Multi-pass membrane protein</topology>
    </subcellularLocation>
</comment>
<feature type="transmembrane region" description="Helical" evidence="7">
    <location>
        <begin position="467"/>
        <end position="486"/>
    </location>
</feature>
<evidence type="ECO:0000313" key="10">
    <source>
        <dbReference type="EMBL" id="QOY89267.1"/>
    </source>
</evidence>
<dbReference type="InterPro" id="IPR003834">
    <property type="entry name" value="Cyt_c_assmbl_TM_dom"/>
</dbReference>
<evidence type="ECO:0000256" key="4">
    <source>
        <dbReference type="ARBA" id="ARBA00022989"/>
    </source>
</evidence>
<protein>
    <submittedName>
        <fullName evidence="10">Thioredoxin family protein</fullName>
    </submittedName>
</protein>
<evidence type="ECO:0000256" key="3">
    <source>
        <dbReference type="ARBA" id="ARBA00022748"/>
    </source>
</evidence>
<dbReference type="Gene3D" id="2.60.40.1250">
    <property type="entry name" value="Thiol:disulfide interchange protein DsbD, N-terminal domain"/>
    <property type="match status" value="1"/>
</dbReference>
<accession>A0A7S7NSZ3</accession>
<dbReference type="Proteomes" id="UP000593892">
    <property type="component" value="Chromosome"/>
</dbReference>
<gene>
    <name evidence="10" type="ORF">IRI77_04740</name>
</gene>
<feature type="transmembrane region" description="Helical" evidence="7">
    <location>
        <begin position="498"/>
        <end position="516"/>
    </location>
</feature>
<dbReference type="GO" id="GO:0017004">
    <property type="term" value="P:cytochrome complex assembly"/>
    <property type="evidence" value="ECO:0007669"/>
    <property type="project" value="UniProtKB-KW"/>
</dbReference>
<feature type="region of interest" description="Disordered" evidence="6">
    <location>
        <begin position="1"/>
        <end position="33"/>
    </location>
</feature>
<dbReference type="InterPro" id="IPR036249">
    <property type="entry name" value="Thioredoxin-like_sf"/>
</dbReference>
<evidence type="ECO:0000256" key="1">
    <source>
        <dbReference type="ARBA" id="ARBA00004141"/>
    </source>
</evidence>
<dbReference type="PANTHER" id="PTHR32234:SF0">
    <property type="entry name" value="THIOL:DISULFIDE INTERCHANGE PROTEIN DSBD"/>
    <property type="match status" value="1"/>
</dbReference>
<dbReference type="Gene3D" id="3.40.30.10">
    <property type="entry name" value="Glutaredoxin"/>
    <property type="match status" value="1"/>
</dbReference>
<evidence type="ECO:0000256" key="2">
    <source>
        <dbReference type="ARBA" id="ARBA00022692"/>
    </source>
</evidence>
<dbReference type="Pfam" id="PF02683">
    <property type="entry name" value="DsbD_TM"/>
    <property type="match status" value="1"/>
</dbReference>
<dbReference type="Pfam" id="PF11412">
    <property type="entry name" value="DsbD_N"/>
    <property type="match status" value="1"/>
</dbReference>